<dbReference type="Gene3D" id="3.80.10.10">
    <property type="entry name" value="Ribonuclease Inhibitor"/>
    <property type="match status" value="1"/>
</dbReference>
<accession>A0AAV3S1Y5</accession>
<evidence type="ECO:0000259" key="5">
    <source>
        <dbReference type="Pfam" id="PF08263"/>
    </source>
</evidence>
<sequence length="94" mass="10298">MGAFGCVVLLSLAILSPFAKANPESDALNAFKNVLKDPNNALESWDTTLVDPCTWFHVTCDADNFVTRVPNSHTVQNGCEHKASFLRAHNLCVH</sequence>
<evidence type="ECO:0000313" key="7">
    <source>
        <dbReference type="Proteomes" id="UP001454036"/>
    </source>
</evidence>
<evidence type="ECO:0000256" key="4">
    <source>
        <dbReference type="SAM" id="SignalP"/>
    </source>
</evidence>
<dbReference type="Pfam" id="PF08263">
    <property type="entry name" value="LRRNT_2"/>
    <property type="match status" value="1"/>
</dbReference>
<evidence type="ECO:0000256" key="3">
    <source>
        <dbReference type="ARBA" id="ARBA00022737"/>
    </source>
</evidence>
<keyword evidence="2 4" id="KW-0732">Signal</keyword>
<dbReference type="InterPro" id="IPR013210">
    <property type="entry name" value="LRR_N_plant-typ"/>
</dbReference>
<reference evidence="6 7" key="1">
    <citation type="submission" date="2024-01" db="EMBL/GenBank/DDBJ databases">
        <title>The complete chloroplast genome sequence of Lithospermum erythrorhizon: insights into the phylogenetic relationship among Boraginaceae species and the maternal lineages of purple gromwells.</title>
        <authorList>
            <person name="Okada T."/>
            <person name="Watanabe K."/>
        </authorList>
    </citation>
    <scope>NUCLEOTIDE SEQUENCE [LARGE SCALE GENOMIC DNA]</scope>
</reference>
<dbReference type="PANTHER" id="PTHR47988">
    <property type="entry name" value="SOMATIC EMBRYOGENESIS RECEPTOR KINASE 1"/>
    <property type="match status" value="1"/>
</dbReference>
<dbReference type="Proteomes" id="UP001454036">
    <property type="component" value="Unassembled WGS sequence"/>
</dbReference>
<dbReference type="EMBL" id="BAABME010014535">
    <property type="protein sequence ID" value="GAA0187259.1"/>
    <property type="molecule type" value="Genomic_DNA"/>
</dbReference>
<feature type="domain" description="Leucine-rich repeat-containing N-terminal plant-type" evidence="5">
    <location>
        <begin position="22"/>
        <end position="61"/>
    </location>
</feature>
<gene>
    <name evidence="6" type="ORF">LIER_34547</name>
</gene>
<evidence type="ECO:0000256" key="2">
    <source>
        <dbReference type="ARBA" id="ARBA00022729"/>
    </source>
</evidence>
<feature type="signal peptide" evidence="4">
    <location>
        <begin position="1"/>
        <end position="21"/>
    </location>
</feature>
<organism evidence="6 7">
    <name type="scientific">Lithospermum erythrorhizon</name>
    <name type="common">Purple gromwell</name>
    <name type="synonym">Lithospermum officinale var. erythrorhizon</name>
    <dbReference type="NCBI Taxonomy" id="34254"/>
    <lineage>
        <taxon>Eukaryota</taxon>
        <taxon>Viridiplantae</taxon>
        <taxon>Streptophyta</taxon>
        <taxon>Embryophyta</taxon>
        <taxon>Tracheophyta</taxon>
        <taxon>Spermatophyta</taxon>
        <taxon>Magnoliopsida</taxon>
        <taxon>eudicotyledons</taxon>
        <taxon>Gunneridae</taxon>
        <taxon>Pentapetalae</taxon>
        <taxon>asterids</taxon>
        <taxon>lamiids</taxon>
        <taxon>Boraginales</taxon>
        <taxon>Boraginaceae</taxon>
        <taxon>Boraginoideae</taxon>
        <taxon>Lithospermeae</taxon>
        <taxon>Lithospermum</taxon>
    </lineage>
</organism>
<protein>
    <recommendedName>
        <fullName evidence="5">Leucine-rich repeat-containing N-terminal plant-type domain-containing protein</fullName>
    </recommendedName>
</protein>
<keyword evidence="3" id="KW-0677">Repeat</keyword>
<dbReference type="AlphaFoldDB" id="A0AAV3S1Y5"/>
<feature type="chain" id="PRO_5043932313" description="Leucine-rich repeat-containing N-terminal plant-type domain-containing protein" evidence="4">
    <location>
        <begin position="22"/>
        <end position="94"/>
    </location>
</feature>
<dbReference type="InterPro" id="IPR032675">
    <property type="entry name" value="LRR_dom_sf"/>
</dbReference>
<name>A0AAV3S1Y5_LITER</name>
<evidence type="ECO:0000256" key="1">
    <source>
        <dbReference type="ARBA" id="ARBA00022614"/>
    </source>
</evidence>
<proteinExistence type="predicted"/>
<evidence type="ECO:0000313" key="6">
    <source>
        <dbReference type="EMBL" id="GAA0187259.1"/>
    </source>
</evidence>
<keyword evidence="7" id="KW-1185">Reference proteome</keyword>
<keyword evidence="1" id="KW-0433">Leucine-rich repeat</keyword>
<comment type="caution">
    <text evidence="6">The sequence shown here is derived from an EMBL/GenBank/DDBJ whole genome shotgun (WGS) entry which is preliminary data.</text>
</comment>